<keyword evidence="9" id="KW-0863">Zinc-finger</keyword>
<dbReference type="InterPro" id="IPR002219">
    <property type="entry name" value="PKC_DAG/PE"/>
</dbReference>
<evidence type="ECO:0000256" key="4">
    <source>
        <dbReference type="ARBA" id="ARBA00022553"/>
    </source>
</evidence>
<evidence type="ECO:0000256" key="5">
    <source>
        <dbReference type="ARBA" id="ARBA00022679"/>
    </source>
</evidence>
<reference evidence="16" key="1">
    <citation type="journal article" date="2014" name="Nat. Commun.">
        <title>The rainbow trout genome provides novel insights into evolution after whole-genome duplication in vertebrates.</title>
        <authorList>
            <person name="Berthelot C."/>
            <person name="Brunet F."/>
            <person name="Chalopin D."/>
            <person name="Juanchich A."/>
            <person name="Bernard M."/>
            <person name="Noel B."/>
            <person name="Bento P."/>
            <person name="Da Silva C."/>
            <person name="Labadie K."/>
            <person name="Alberti A."/>
            <person name="Aury J.M."/>
            <person name="Louis A."/>
            <person name="Dehais P."/>
            <person name="Bardou P."/>
            <person name="Montfort J."/>
            <person name="Klopp C."/>
            <person name="Cabau C."/>
            <person name="Gaspin C."/>
            <person name="Thorgaard G.H."/>
            <person name="Boussaha M."/>
            <person name="Quillet E."/>
            <person name="Guyomard R."/>
            <person name="Galiana D."/>
            <person name="Bobe J."/>
            <person name="Volff J.N."/>
            <person name="Genet C."/>
            <person name="Wincker P."/>
            <person name="Jaillon O."/>
            <person name="Roest Crollius H."/>
            <person name="Guiguen Y."/>
        </authorList>
    </citation>
    <scope>NUCLEOTIDE SEQUENCE [LARGE SCALE GENOMIC DNA]</scope>
</reference>
<dbReference type="PANTHER" id="PTHR22968:SF26">
    <property type="entry name" value="SERINE_THREONINE-PROTEIN KINASE D3"/>
    <property type="match status" value="1"/>
</dbReference>
<proteinExistence type="inferred from homology"/>
<keyword evidence="4" id="KW-0597">Phosphoprotein</keyword>
<evidence type="ECO:0000256" key="8">
    <source>
        <dbReference type="ARBA" id="ARBA00022741"/>
    </source>
</evidence>
<comment type="similarity">
    <text evidence="1">Belongs to the protein kinase superfamily. AGC Ser/Thr protein kinase family. PKC subfamily.</text>
</comment>
<dbReference type="EMBL" id="FR951974">
    <property type="protein sequence ID" value="CDQ99994.1"/>
    <property type="molecule type" value="Genomic_DNA"/>
</dbReference>
<accession>A0A060ZEB9</accession>
<evidence type="ECO:0000313" key="17">
    <source>
        <dbReference type="Proteomes" id="UP000193380"/>
    </source>
</evidence>
<dbReference type="PROSITE" id="PS00479">
    <property type="entry name" value="ZF_DAG_PE_1"/>
    <property type="match status" value="1"/>
</dbReference>
<evidence type="ECO:0000256" key="6">
    <source>
        <dbReference type="ARBA" id="ARBA00022723"/>
    </source>
</evidence>
<keyword evidence="5" id="KW-0808">Transferase</keyword>
<evidence type="ECO:0000256" key="13">
    <source>
        <dbReference type="ARBA" id="ARBA00047272"/>
    </source>
</evidence>
<evidence type="ECO:0000313" key="16">
    <source>
        <dbReference type="EMBL" id="CDQ99994.1"/>
    </source>
</evidence>
<dbReference type="Proteomes" id="UP000193380">
    <property type="component" value="Unassembled WGS sequence"/>
</dbReference>
<dbReference type="PaxDb" id="8022-A0A060ZEB9"/>
<dbReference type="GO" id="GO:0005829">
    <property type="term" value="C:cytosol"/>
    <property type="evidence" value="ECO:0007669"/>
    <property type="project" value="TreeGrafter"/>
</dbReference>
<sequence length="170" mass="19328">MQSRLYSPTSDFDICLYEWCSPVINVLHISSLPECNAAIHKKCIDKIIGRCTGTAANSRDTVFQKERFKIDMPHRFKNHNYMSPTFCDHCGSLLWGLVRQGLKCEDCAMNVHHKCQDKVANLCGINQKLLAEALTQVSQVSEGADCVHVQACRHVCECVFLQVHVWVYVR</sequence>
<keyword evidence="7" id="KW-0677">Repeat</keyword>
<organism evidence="16 17">
    <name type="scientific">Oncorhynchus mykiss</name>
    <name type="common">Rainbow trout</name>
    <name type="synonym">Salmo gairdneri</name>
    <dbReference type="NCBI Taxonomy" id="8022"/>
    <lineage>
        <taxon>Eukaryota</taxon>
        <taxon>Metazoa</taxon>
        <taxon>Chordata</taxon>
        <taxon>Craniata</taxon>
        <taxon>Vertebrata</taxon>
        <taxon>Euteleostomi</taxon>
        <taxon>Actinopterygii</taxon>
        <taxon>Neopterygii</taxon>
        <taxon>Teleostei</taxon>
        <taxon>Protacanthopterygii</taxon>
        <taxon>Salmoniformes</taxon>
        <taxon>Salmonidae</taxon>
        <taxon>Salmoninae</taxon>
        <taxon>Oncorhynchus</taxon>
    </lineage>
</organism>
<dbReference type="STRING" id="8022.A0A060ZEB9"/>
<dbReference type="Pfam" id="PF00130">
    <property type="entry name" value="C1_1"/>
    <property type="match status" value="1"/>
</dbReference>
<name>A0A060ZEB9_ONCMY</name>
<dbReference type="GO" id="GO:0008270">
    <property type="term" value="F:zinc ion binding"/>
    <property type="evidence" value="ECO:0007669"/>
    <property type="project" value="UniProtKB-KW"/>
</dbReference>
<evidence type="ECO:0000256" key="9">
    <source>
        <dbReference type="ARBA" id="ARBA00022771"/>
    </source>
</evidence>
<dbReference type="CDD" id="cd20837">
    <property type="entry name" value="C1_nPKC_theta-like_rpt2"/>
    <property type="match status" value="1"/>
</dbReference>
<evidence type="ECO:0000256" key="14">
    <source>
        <dbReference type="ARBA" id="ARBA00047470"/>
    </source>
</evidence>
<comment type="catalytic activity">
    <reaction evidence="13">
        <text>L-threonyl-[protein] + ATP = O-phospho-L-threonyl-[protein] + ADP + H(+)</text>
        <dbReference type="Rhea" id="RHEA:46608"/>
        <dbReference type="Rhea" id="RHEA-COMP:11060"/>
        <dbReference type="Rhea" id="RHEA-COMP:11605"/>
        <dbReference type="ChEBI" id="CHEBI:15378"/>
        <dbReference type="ChEBI" id="CHEBI:30013"/>
        <dbReference type="ChEBI" id="CHEBI:30616"/>
        <dbReference type="ChEBI" id="CHEBI:61977"/>
        <dbReference type="ChEBI" id="CHEBI:456216"/>
        <dbReference type="EC" id="2.7.11.13"/>
    </reaction>
</comment>
<dbReference type="Gene3D" id="3.30.60.20">
    <property type="match status" value="1"/>
</dbReference>
<evidence type="ECO:0000256" key="7">
    <source>
        <dbReference type="ARBA" id="ARBA00022737"/>
    </source>
</evidence>
<evidence type="ECO:0000256" key="12">
    <source>
        <dbReference type="ARBA" id="ARBA00022840"/>
    </source>
</evidence>
<keyword evidence="3" id="KW-0723">Serine/threonine-protein kinase</keyword>
<evidence type="ECO:0000256" key="10">
    <source>
        <dbReference type="ARBA" id="ARBA00022777"/>
    </source>
</evidence>
<dbReference type="GO" id="GO:0035556">
    <property type="term" value="P:intracellular signal transduction"/>
    <property type="evidence" value="ECO:0007669"/>
    <property type="project" value="TreeGrafter"/>
</dbReference>
<evidence type="ECO:0000256" key="1">
    <source>
        <dbReference type="ARBA" id="ARBA00005490"/>
    </source>
</evidence>
<evidence type="ECO:0000256" key="3">
    <source>
        <dbReference type="ARBA" id="ARBA00022527"/>
    </source>
</evidence>
<reference evidence="16" key="2">
    <citation type="submission" date="2014-03" db="EMBL/GenBank/DDBJ databases">
        <authorList>
            <person name="Genoscope - CEA"/>
        </authorList>
    </citation>
    <scope>NUCLEOTIDE SEQUENCE</scope>
</reference>
<dbReference type="EC" id="2.7.11.13" evidence="2"/>
<evidence type="ECO:0000259" key="15">
    <source>
        <dbReference type="PROSITE" id="PS50081"/>
    </source>
</evidence>
<dbReference type="InterPro" id="IPR020454">
    <property type="entry name" value="DAG/PE-bd"/>
</dbReference>
<keyword evidence="6" id="KW-0479">Metal-binding</keyword>
<protein>
    <recommendedName>
        <fullName evidence="2">protein kinase C</fullName>
        <ecNumber evidence="2">2.7.11.13</ecNumber>
    </recommendedName>
</protein>
<keyword evidence="8" id="KW-0547">Nucleotide-binding</keyword>
<dbReference type="InterPro" id="IPR046349">
    <property type="entry name" value="C1-like_sf"/>
</dbReference>
<dbReference type="GO" id="GO:0005524">
    <property type="term" value="F:ATP binding"/>
    <property type="evidence" value="ECO:0007669"/>
    <property type="project" value="UniProtKB-KW"/>
</dbReference>
<keyword evidence="12" id="KW-0067">ATP-binding</keyword>
<dbReference type="GO" id="GO:0004697">
    <property type="term" value="F:diacylglycerol-dependent serine/threonine kinase activity"/>
    <property type="evidence" value="ECO:0007669"/>
    <property type="project" value="UniProtKB-EC"/>
</dbReference>
<keyword evidence="10" id="KW-0418">Kinase</keyword>
<evidence type="ECO:0000256" key="2">
    <source>
        <dbReference type="ARBA" id="ARBA00012429"/>
    </source>
</evidence>
<evidence type="ECO:0000256" key="11">
    <source>
        <dbReference type="ARBA" id="ARBA00022833"/>
    </source>
</evidence>
<dbReference type="GO" id="GO:0016020">
    <property type="term" value="C:membrane"/>
    <property type="evidence" value="ECO:0007669"/>
    <property type="project" value="UniProtKB-SubCell"/>
</dbReference>
<dbReference type="FunFam" id="3.30.60.20:FF:000003">
    <property type="entry name" value="Protein kinase C delta"/>
    <property type="match status" value="1"/>
</dbReference>
<dbReference type="SUPFAM" id="SSF57889">
    <property type="entry name" value="Cysteine-rich domain"/>
    <property type="match status" value="1"/>
</dbReference>
<dbReference type="GO" id="GO:0007200">
    <property type="term" value="P:phospholipase C-activating G protein-coupled receptor signaling pathway"/>
    <property type="evidence" value="ECO:0007669"/>
    <property type="project" value="TreeGrafter"/>
</dbReference>
<dbReference type="PRINTS" id="PR00008">
    <property type="entry name" value="DAGPEDOMAIN"/>
</dbReference>
<keyword evidence="11" id="KW-0862">Zinc</keyword>
<dbReference type="SMART" id="SM00109">
    <property type="entry name" value="C1"/>
    <property type="match status" value="1"/>
</dbReference>
<dbReference type="PANTHER" id="PTHR22968">
    <property type="entry name" value="PROTEIN KINASE C, MU"/>
    <property type="match status" value="1"/>
</dbReference>
<dbReference type="PROSITE" id="PS50081">
    <property type="entry name" value="ZF_DAG_PE_2"/>
    <property type="match status" value="1"/>
</dbReference>
<comment type="catalytic activity">
    <reaction evidence="14">
        <text>L-seryl-[protein] + ATP = O-phospho-L-seryl-[protein] + ADP + H(+)</text>
        <dbReference type="Rhea" id="RHEA:17989"/>
        <dbReference type="Rhea" id="RHEA-COMP:9863"/>
        <dbReference type="Rhea" id="RHEA-COMP:11604"/>
        <dbReference type="ChEBI" id="CHEBI:15378"/>
        <dbReference type="ChEBI" id="CHEBI:29999"/>
        <dbReference type="ChEBI" id="CHEBI:30616"/>
        <dbReference type="ChEBI" id="CHEBI:83421"/>
        <dbReference type="ChEBI" id="CHEBI:456216"/>
        <dbReference type="EC" id="2.7.11.13"/>
    </reaction>
</comment>
<gene>
    <name evidence="16" type="ORF">GSONMT00002218001</name>
</gene>
<dbReference type="AlphaFoldDB" id="A0A060ZEB9"/>
<feature type="domain" description="Phorbol-ester/DAG-type" evidence="15">
    <location>
        <begin position="73"/>
        <end position="123"/>
    </location>
</feature>